<dbReference type="Proteomes" id="UP000001745">
    <property type="component" value="Unassembled WGS sequence"/>
</dbReference>
<evidence type="ECO:0000313" key="2">
    <source>
        <dbReference type="Proteomes" id="UP000001745"/>
    </source>
</evidence>
<proteinExistence type="predicted"/>
<name>B8LSU5_TALSN</name>
<dbReference type="PhylomeDB" id="B8LSU5"/>
<dbReference type="VEuPathDB" id="FungiDB:TSTA_064100"/>
<keyword evidence="2" id="KW-1185">Reference proteome</keyword>
<dbReference type="HOGENOM" id="CLU_1094707_0_0_1"/>
<dbReference type="EMBL" id="EQ962652">
    <property type="protein sequence ID" value="EED22941.1"/>
    <property type="molecule type" value="Genomic_DNA"/>
</dbReference>
<dbReference type="OrthoDB" id="438641at2759"/>
<organism evidence="1 2">
    <name type="scientific">Talaromyces stipitatus (strain ATCC 10500 / CBS 375.48 / QM 6759 / NRRL 1006)</name>
    <name type="common">Penicillium stipitatum</name>
    <dbReference type="NCBI Taxonomy" id="441959"/>
    <lineage>
        <taxon>Eukaryota</taxon>
        <taxon>Fungi</taxon>
        <taxon>Dikarya</taxon>
        <taxon>Ascomycota</taxon>
        <taxon>Pezizomycotina</taxon>
        <taxon>Eurotiomycetes</taxon>
        <taxon>Eurotiomycetidae</taxon>
        <taxon>Eurotiales</taxon>
        <taxon>Trichocomaceae</taxon>
        <taxon>Talaromyces</taxon>
        <taxon>Talaromyces sect. Talaromyces</taxon>
    </lineage>
</organism>
<dbReference type="RefSeq" id="XP_002340328.1">
    <property type="nucleotide sequence ID" value="XM_002340287.1"/>
</dbReference>
<sequence>MDTHDVSHVSEHLQIPQIQKQTLQNAYSRKGQTPEPTKSRVEIISQFMFLQMTGNSRAVDPHALSDLKKVMIRYITFETHHRGSYILVRAVIPTDRMTAIMAVAEDKKGDVLMLQLYNQGKDLASDIRLVEGTVMLTKEPYLKMMADGDYSLRVGHLSDIKFIPDHDSLVPSVWRGWLKDHASADSWKTNRNGFFNKAVYHLAIDWYTLNR</sequence>
<gene>
    <name evidence="1" type="ORF">TSTA_064100</name>
</gene>
<evidence type="ECO:0000313" key="1">
    <source>
        <dbReference type="EMBL" id="EED22941.1"/>
    </source>
</evidence>
<dbReference type="GeneID" id="8100170"/>
<dbReference type="eggNOG" id="KOG2084">
    <property type="taxonomic scope" value="Eukaryota"/>
</dbReference>
<dbReference type="InParanoid" id="B8LSU5"/>
<protein>
    <submittedName>
        <fullName evidence="1">TPR domain protein</fullName>
    </submittedName>
</protein>
<accession>B8LSU5</accession>
<dbReference type="AlphaFoldDB" id="B8LSU5"/>
<dbReference type="STRING" id="441959.B8LSU5"/>
<reference evidence="2" key="1">
    <citation type="journal article" date="2015" name="Genome Announc.">
        <title>Genome sequence of the AIDS-associated pathogen Penicillium marneffei (ATCC18224) and its near taxonomic relative Talaromyces stipitatus (ATCC10500).</title>
        <authorList>
            <person name="Nierman W.C."/>
            <person name="Fedorova-Abrams N.D."/>
            <person name="Andrianopoulos A."/>
        </authorList>
    </citation>
    <scope>NUCLEOTIDE SEQUENCE [LARGE SCALE GENOMIC DNA]</scope>
    <source>
        <strain evidence="2">ATCC 10500 / CBS 375.48 / QM 6759 / NRRL 1006</strain>
    </source>
</reference>